<gene>
    <name evidence="10" type="ORF">BDA99DRAFT_530106</name>
</gene>
<evidence type="ECO:0000256" key="7">
    <source>
        <dbReference type="ARBA" id="ARBA00044757"/>
    </source>
</evidence>
<dbReference type="AlphaFoldDB" id="A0AAD5P6W1"/>
<evidence type="ECO:0000256" key="1">
    <source>
        <dbReference type="ARBA" id="ARBA00004123"/>
    </source>
</evidence>
<dbReference type="GO" id="GO:0005694">
    <property type="term" value="C:chromosome"/>
    <property type="evidence" value="ECO:0007669"/>
    <property type="project" value="UniProtKB-SubCell"/>
</dbReference>
<evidence type="ECO:0000313" key="10">
    <source>
        <dbReference type="EMBL" id="KAI9243618.1"/>
    </source>
</evidence>
<feature type="compositionally biased region" description="Polar residues" evidence="8">
    <location>
        <begin position="404"/>
        <end position="425"/>
    </location>
</feature>
<dbReference type="GO" id="GO:0007095">
    <property type="term" value="P:mitotic G2 DNA damage checkpoint signaling"/>
    <property type="evidence" value="ECO:0007669"/>
    <property type="project" value="InterPro"/>
</dbReference>
<accession>A0AAD5P6W1</accession>
<dbReference type="InterPro" id="IPR032429">
    <property type="entry name" value="Nibrin_BRCT2"/>
</dbReference>
<reference evidence="10" key="2">
    <citation type="submission" date="2023-02" db="EMBL/GenBank/DDBJ databases">
        <authorList>
            <consortium name="DOE Joint Genome Institute"/>
            <person name="Mondo S.J."/>
            <person name="Chang Y."/>
            <person name="Wang Y."/>
            <person name="Ahrendt S."/>
            <person name="Andreopoulos W."/>
            <person name="Barry K."/>
            <person name="Beard J."/>
            <person name="Benny G.L."/>
            <person name="Blankenship S."/>
            <person name="Bonito G."/>
            <person name="Cuomo C."/>
            <person name="Desiro A."/>
            <person name="Gervers K.A."/>
            <person name="Hundley H."/>
            <person name="Kuo A."/>
            <person name="LaButti K."/>
            <person name="Lang B.F."/>
            <person name="Lipzen A."/>
            <person name="O'Donnell K."/>
            <person name="Pangilinan J."/>
            <person name="Reynolds N."/>
            <person name="Sandor L."/>
            <person name="Smith M.W."/>
            <person name="Tsang A."/>
            <person name="Grigoriev I.V."/>
            <person name="Stajich J.E."/>
            <person name="Spatafora J.W."/>
        </authorList>
    </citation>
    <scope>NUCLEOTIDE SEQUENCE</scope>
    <source>
        <strain evidence="10">RSA 2281</strain>
    </source>
</reference>
<dbReference type="EMBL" id="JAIXMP010000069">
    <property type="protein sequence ID" value="KAI9243618.1"/>
    <property type="molecule type" value="Genomic_DNA"/>
</dbReference>
<name>A0AAD5P6W1_9FUNG</name>
<keyword evidence="3" id="KW-0158">Chromosome</keyword>
<comment type="similarity">
    <text evidence="7">Belongs to the Nibrin family.</text>
</comment>
<feature type="non-terminal residue" evidence="10">
    <location>
        <position position="1"/>
    </location>
</feature>
<keyword evidence="4" id="KW-0227">DNA damage</keyword>
<comment type="subcellular location">
    <subcellularLocation>
        <location evidence="2">Chromosome</location>
    </subcellularLocation>
    <subcellularLocation>
        <location evidence="1">Nucleus</location>
    </subcellularLocation>
</comment>
<dbReference type="PROSITE" id="PS50006">
    <property type="entry name" value="FHA_DOMAIN"/>
    <property type="match status" value="1"/>
</dbReference>
<dbReference type="GO" id="GO:0003684">
    <property type="term" value="F:damaged DNA binding"/>
    <property type="evidence" value="ECO:0007669"/>
    <property type="project" value="TreeGrafter"/>
</dbReference>
<protein>
    <recommendedName>
        <fullName evidence="9">FHA domain-containing protein</fullName>
    </recommendedName>
</protein>
<dbReference type="InterPro" id="IPR036420">
    <property type="entry name" value="BRCT_dom_sf"/>
</dbReference>
<evidence type="ECO:0000256" key="2">
    <source>
        <dbReference type="ARBA" id="ARBA00004286"/>
    </source>
</evidence>
<dbReference type="PANTHER" id="PTHR12162:SF0">
    <property type="entry name" value="NIBRIN"/>
    <property type="match status" value="1"/>
</dbReference>
<evidence type="ECO:0000256" key="6">
    <source>
        <dbReference type="ARBA" id="ARBA00023242"/>
    </source>
</evidence>
<keyword evidence="11" id="KW-1185">Reference proteome</keyword>
<sequence length="748" mass="84339">MWFLYKVDDHGQDTEIKILIRPGYKYSVGRKGTVILFNDKSVSRAHAMIIVGEQNNRDAFNRQFRPEVRLIDHNSKYGTFLNTKRVETETVLEDRDFIKFGSLKSVLRLAWEPVVVCIPSMSNSDKLAVAELACKLGIILNKEWDETCTHIYMKNIEIKAKLFLCMTSAKRIISNRWLEAFESQEDGSFVWPDESDYLPSIPRDLSISKEDCEPKPQRGSLFLNVEFWIFDKDQFDRYTPIIKSAQGKTKLCSLQVLYSVDELCAKNRLIIIPPDKCAQQFNEIVGKLAKRHKRAIKGDEISDAIIACSRDKHCNPTLPEEDWIHSAVLASIDPDEDEDIVVMSDLPPSDLDNNGTAQSNTGSFSSAVIELASVSMGGFFDDLLGDPEPSPHSLQLNEMDDNIPNRSPLSNHQNQTQTSPDSNISEPKLVPESEPVSRRPRRQLPGELSRSVVTGDNSDDNEPESVPSSIRSRSPGRQLPGQFQQLVNNDESEPISSPAIRSTRRSSRQLPGQLQQSSPEPEPEPAHAPSPTRSRGRPRRQLPGQLQSYNIGPSPEPETPVSPTRSRRTQRQTVSSSRRNQPIVEDNASDVPELTPSTNSRRTIRTRRQPVGGRSNNDEFPGLPNTEQENYNDEVPIISGKKYTTLLSANILMSVPATFHPREEDERDNGRMNFKRFKKVHQTTHYNPMEFITASLTSNDIARLRENRYDGAEDELDDSLPMNGSSVPDDGFADIEIRVRVAPRRGGR</sequence>
<proteinExistence type="inferred from homology"/>
<organism evidence="10 11">
    <name type="scientific">Phascolomyces articulosus</name>
    <dbReference type="NCBI Taxonomy" id="60185"/>
    <lineage>
        <taxon>Eukaryota</taxon>
        <taxon>Fungi</taxon>
        <taxon>Fungi incertae sedis</taxon>
        <taxon>Mucoromycota</taxon>
        <taxon>Mucoromycotina</taxon>
        <taxon>Mucoromycetes</taxon>
        <taxon>Mucorales</taxon>
        <taxon>Lichtheimiaceae</taxon>
        <taxon>Phascolomyces</taxon>
    </lineage>
</organism>
<dbReference type="InterPro" id="IPR040227">
    <property type="entry name" value="Nibrin-rel"/>
</dbReference>
<feature type="compositionally biased region" description="Low complexity" evidence="8">
    <location>
        <begin position="508"/>
        <end position="519"/>
    </location>
</feature>
<dbReference type="SUPFAM" id="SSF49879">
    <property type="entry name" value="SMAD/FHA domain"/>
    <property type="match status" value="1"/>
</dbReference>
<dbReference type="Pfam" id="PF16508">
    <property type="entry name" value="NIBRIN_BRCT_II"/>
    <property type="match status" value="1"/>
</dbReference>
<evidence type="ECO:0000256" key="5">
    <source>
        <dbReference type="ARBA" id="ARBA00023204"/>
    </source>
</evidence>
<reference evidence="10" key="1">
    <citation type="journal article" date="2022" name="IScience">
        <title>Evolution of zygomycete secretomes and the origins of terrestrial fungal ecologies.</title>
        <authorList>
            <person name="Chang Y."/>
            <person name="Wang Y."/>
            <person name="Mondo S."/>
            <person name="Ahrendt S."/>
            <person name="Andreopoulos W."/>
            <person name="Barry K."/>
            <person name="Beard J."/>
            <person name="Benny G.L."/>
            <person name="Blankenship S."/>
            <person name="Bonito G."/>
            <person name="Cuomo C."/>
            <person name="Desiro A."/>
            <person name="Gervers K.A."/>
            <person name="Hundley H."/>
            <person name="Kuo A."/>
            <person name="LaButti K."/>
            <person name="Lang B.F."/>
            <person name="Lipzen A."/>
            <person name="O'Donnell K."/>
            <person name="Pangilinan J."/>
            <person name="Reynolds N."/>
            <person name="Sandor L."/>
            <person name="Smith M.E."/>
            <person name="Tsang A."/>
            <person name="Grigoriev I.V."/>
            <person name="Stajich J.E."/>
            <person name="Spatafora J.W."/>
        </authorList>
    </citation>
    <scope>NUCLEOTIDE SEQUENCE</scope>
    <source>
        <strain evidence="10">RSA 2281</strain>
    </source>
</reference>
<feature type="domain" description="FHA" evidence="9">
    <location>
        <begin position="20"/>
        <end position="86"/>
    </location>
</feature>
<dbReference type="Pfam" id="PF00498">
    <property type="entry name" value="FHA"/>
    <property type="match status" value="1"/>
</dbReference>
<dbReference type="SUPFAM" id="SSF52113">
    <property type="entry name" value="BRCT domain"/>
    <property type="match status" value="1"/>
</dbReference>
<dbReference type="SMART" id="SM00240">
    <property type="entry name" value="FHA"/>
    <property type="match status" value="1"/>
</dbReference>
<feature type="region of interest" description="Disordered" evidence="8">
    <location>
        <begin position="382"/>
        <end position="630"/>
    </location>
</feature>
<dbReference type="PANTHER" id="PTHR12162">
    <property type="entry name" value="NIBRIN-RELATED"/>
    <property type="match status" value="1"/>
</dbReference>
<evidence type="ECO:0000256" key="4">
    <source>
        <dbReference type="ARBA" id="ARBA00022763"/>
    </source>
</evidence>
<feature type="region of interest" description="Disordered" evidence="8">
    <location>
        <begin position="709"/>
        <end position="731"/>
    </location>
</feature>
<dbReference type="InterPro" id="IPR008984">
    <property type="entry name" value="SMAD_FHA_dom_sf"/>
</dbReference>
<dbReference type="Gene3D" id="3.40.50.10980">
    <property type="entry name" value="Nibrin, BRCT2 domain"/>
    <property type="match status" value="1"/>
</dbReference>
<evidence type="ECO:0000256" key="8">
    <source>
        <dbReference type="SAM" id="MobiDB-lite"/>
    </source>
</evidence>
<dbReference type="Proteomes" id="UP001209540">
    <property type="component" value="Unassembled WGS sequence"/>
</dbReference>
<evidence type="ECO:0000259" key="9">
    <source>
        <dbReference type="PROSITE" id="PS50006"/>
    </source>
</evidence>
<dbReference type="CDD" id="cd22667">
    <property type="entry name" value="FHA_NBN"/>
    <property type="match status" value="1"/>
</dbReference>
<dbReference type="CDD" id="cd17741">
    <property type="entry name" value="BRCT_nibrin"/>
    <property type="match status" value="1"/>
</dbReference>
<comment type="caution">
    <text evidence="10">The sequence shown here is derived from an EMBL/GenBank/DDBJ whole genome shotgun (WGS) entry which is preliminary data.</text>
</comment>
<dbReference type="Gene3D" id="3.40.50.10190">
    <property type="entry name" value="BRCT domain"/>
    <property type="match status" value="1"/>
</dbReference>
<dbReference type="Gene3D" id="2.60.200.20">
    <property type="match status" value="1"/>
</dbReference>
<evidence type="ECO:0000256" key="3">
    <source>
        <dbReference type="ARBA" id="ARBA00022454"/>
    </source>
</evidence>
<evidence type="ECO:0000313" key="11">
    <source>
        <dbReference type="Proteomes" id="UP001209540"/>
    </source>
</evidence>
<dbReference type="InterPro" id="IPR000253">
    <property type="entry name" value="FHA_dom"/>
</dbReference>
<dbReference type="GO" id="GO:0000724">
    <property type="term" value="P:double-strand break repair via homologous recombination"/>
    <property type="evidence" value="ECO:0007669"/>
    <property type="project" value="TreeGrafter"/>
</dbReference>
<dbReference type="InterPro" id="IPR043014">
    <property type="entry name" value="Nibrin_BRCT2_sf"/>
</dbReference>
<keyword evidence="6" id="KW-0539">Nucleus</keyword>
<dbReference type="GO" id="GO:0030870">
    <property type="term" value="C:Mre11 complex"/>
    <property type="evidence" value="ECO:0007669"/>
    <property type="project" value="InterPro"/>
</dbReference>
<keyword evidence="5" id="KW-0234">DNA repair</keyword>